<proteinExistence type="predicted"/>
<dbReference type="EMBL" id="MLJW01000058">
    <property type="protein sequence ID" value="OIR04330.1"/>
    <property type="molecule type" value="Genomic_DNA"/>
</dbReference>
<name>A0A1J5S869_9ZZZZ</name>
<gene>
    <name evidence="1" type="ORF">GALL_135300</name>
</gene>
<dbReference type="AlphaFoldDB" id="A0A1J5S869"/>
<protein>
    <submittedName>
        <fullName evidence="1">Uncharacterized protein</fullName>
    </submittedName>
</protein>
<reference evidence="1" key="1">
    <citation type="submission" date="2016-10" db="EMBL/GenBank/DDBJ databases">
        <title>Sequence of Gallionella enrichment culture.</title>
        <authorList>
            <person name="Poehlein A."/>
            <person name="Muehling M."/>
            <person name="Daniel R."/>
        </authorList>
    </citation>
    <scope>NUCLEOTIDE SEQUENCE</scope>
</reference>
<evidence type="ECO:0000313" key="1">
    <source>
        <dbReference type="EMBL" id="OIR04330.1"/>
    </source>
</evidence>
<comment type="caution">
    <text evidence="1">The sequence shown here is derived from an EMBL/GenBank/DDBJ whole genome shotgun (WGS) entry which is preliminary data.</text>
</comment>
<accession>A0A1J5S869</accession>
<organism evidence="1">
    <name type="scientific">mine drainage metagenome</name>
    <dbReference type="NCBI Taxonomy" id="410659"/>
    <lineage>
        <taxon>unclassified sequences</taxon>
        <taxon>metagenomes</taxon>
        <taxon>ecological metagenomes</taxon>
    </lineage>
</organism>
<sequence length="366" mass="43163">MLDFMEFPAQPMPLHTQEKKPSFPISEGLRRYLVRYRRDRPLPASYQRLRRFAESAPLSDAAGRPTLWETVVYDRFEMESLNEDLKEMYALLRVDGDLSFMKHLYIDRIDFCAFGNSAPFRIRIVNAYNDNPDYFYIKKGDASRIYGLELEHLLSPNRLTYLTYGDTLVEEHIAGIPGDIFVKRWLDSEELRPIRVAKELVKFNERCFVRLLGDMRSYNFVVVITPDFEGAQIRIRAMDFDQQTYEGRMNFYRPQFFKDNQPLVAYCLKHLNLETARQYQREEQVLILQRRAIVDERVDQLLTAMSGDQLAPEEHFVQLRDSLAEHHKRREYLACRSMGDLIRENLETIRLRVTAPQEAAKPGEVE</sequence>